<feature type="region of interest" description="Disordered" evidence="8">
    <location>
        <begin position="1"/>
        <end position="21"/>
    </location>
</feature>
<dbReference type="AlphaFoldDB" id="A0AAD5XKH4"/>
<dbReference type="HAMAP" id="MF_01547">
    <property type="entry name" value="RNA_methyltr_E"/>
    <property type="match status" value="1"/>
</dbReference>
<evidence type="ECO:0000313" key="11">
    <source>
        <dbReference type="Proteomes" id="UP001212152"/>
    </source>
</evidence>
<keyword evidence="11" id="KW-1185">Reference proteome</keyword>
<dbReference type="PANTHER" id="PTHR10920">
    <property type="entry name" value="RIBOSOMAL RNA METHYLTRANSFERASE"/>
    <property type="match status" value="1"/>
</dbReference>
<name>A0AAD5XKH4_9FUNG</name>
<accession>A0AAD5XKH4</accession>
<reference evidence="10" key="1">
    <citation type="submission" date="2020-05" db="EMBL/GenBank/DDBJ databases">
        <title>Phylogenomic resolution of chytrid fungi.</title>
        <authorList>
            <person name="Stajich J.E."/>
            <person name="Amses K."/>
            <person name="Simmons R."/>
            <person name="Seto K."/>
            <person name="Myers J."/>
            <person name="Bonds A."/>
            <person name="Quandt C.A."/>
            <person name="Barry K."/>
            <person name="Liu P."/>
            <person name="Grigoriev I."/>
            <person name="Longcore J.E."/>
            <person name="James T.Y."/>
        </authorList>
    </citation>
    <scope>NUCLEOTIDE SEQUENCE</scope>
    <source>
        <strain evidence="10">JEL0379</strain>
    </source>
</reference>
<keyword evidence="4" id="KW-0808">Transferase</keyword>
<evidence type="ECO:0000256" key="3">
    <source>
        <dbReference type="ARBA" id="ARBA00022603"/>
    </source>
</evidence>
<dbReference type="PIRSF" id="PIRSF005461">
    <property type="entry name" value="23S_rRNA_mtase"/>
    <property type="match status" value="1"/>
</dbReference>
<keyword evidence="3" id="KW-0489">Methyltransferase</keyword>
<dbReference type="GO" id="GO:0008650">
    <property type="term" value="F:rRNA (uridine-2'-O-)-methyltransferase activity"/>
    <property type="evidence" value="ECO:0007669"/>
    <property type="project" value="TreeGrafter"/>
</dbReference>
<dbReference type="Proteomes" id="UP001212152">
    <property type="component" value="Unassembled WGS sequence"/>
</dbReference>
<evidence type="ECO:0000256" key="1">
    <source>
        <dbReference type="ARBA" id="ARBA00009258"/>
    </source>
</evidence>
<dbReference type="InterPro" id="IPR015507">
    <property type="entry name" value="rRNA-MeTfrase_E"/>
</dbReference>
<keyword evidence="2" id="KW-0698">rRNA processing</keyword>
<feature type="compositionally biased region" description="Basic and acidic residues" evidence="8">
    <location>
        <begin position="11"/>
        <end position="21"/>
    </location>
</feature>
<feature type="active site" description="Proton acceptor" evidence="7">
    <location>
        <position position="207"/>
    </location>
</feature>
<dbReference type="SUPFAM" id="SSF53335">
    <property type="entry name" value="S-adenosyl-L-methionine-dependent methyltransferases"/>
    <property type="match status" value="1"/>
</dbReference>
<dbReference type="Gene3D" id="3.40.50.150">
    <property type="entry name" value="Vaccinia Virus protein VP39"/>
    <property type="match status" value="1"/>
</dbReference>
<sequence length="256" mass="27370">MNSPKQWIARQSRDPFVKQRARDGYRSRAAYKLDDMQRRFSLIKRGAVVLDLGGAPGGWAQVAAKYAIKQSKPAPAAAEQSSPPAPTTRPPRAAATAGRVVSIDLLPIDPIPNVVCIQGDMTSPAVLATLQDAIRPAHGKASASSVAGSSSRPATTPFVDVVLSDMAHPFTGSRTADVARVIALCELALDVAERPEVLKRGGAFVCKFIQGEGDQELRQLLKSKFDKVAYEKPEASRSGSAEGYLVCLGYKRQTIA</sequence>
<organism evidence="10 11">
    <name type="scientific">Geranomyces variabilis</name>
    <dbReference type="NCBI Taxonomy" id="109894"/>
    <lineage>
        <taxon>Eukaryota</taxon>
        <taxon>Fungi</taxon>
        <taxon>Fungi incertae sedis</taxon>
        <taxon>Chytridiomycota</taxon>
        <taxon>Chytridiomycota incertae sedis</taxon>
        <taxon>Chytridiomycetes</taxon>
        <taxon>Spizellomycetales</taxon>
        <taxon>Powellomycetaceae</taxon>
        <taxon>Geranomyces</taxon>
    </lineage>
</organism>
<evidence type="ECO:0000256" key="2">
    <source>
        <dbReference type="ARBA" id="ARBA00022552"/>
    </source>
</evidence>
<dbReference type="InterPro" id="IPR029063">
    <property type="entry name" value="SAM-dependent_MTases_sf"/>
</dbReference>
<dbReference type="InterPro" id="IPR050082">
    <property type="entry name" value="RNA_methyltr_RlmE"/>
</dbReference>
<evidence type="ECO:0000256" key="7">
    <source>
        <dbReference type="PIRSR" id="PIRSR005461-1"/>
    </source>
</evidence>
<dbReference type="PANTHER" id="PTHR10920:SF18">
    <property type="entry name" value="RRNA METHYLTRANSFERASE 2, MITOCHONDRIAL"/>
    <property type="match status" value="1"/>
</dbReference>
<evidence type="ECO:0000256" key="4">
    <source>
        <dbReference type="ARBA" id="ARBA00022679"/>
    </source>
</evidence>
<proteinExistence type="inferred from homology"/>
<dbReference type="InterPro" id="IPR002877">
    <property type="entry name" value="RNA_MeTrfase_FtsJ_dom"/>
</dbReference>
<dbReference type="EMBL" id="JADGJQ010000066">
    <property type="protein sequence ID" value="KAJ3174003.1"/>
    <property type="molecule type" value="Genomic_DNA"/>
</dbReference>
<comment type="caution">
    <text evidence="10">The sequence shown here is derived from an EMBL/GenBank/DDBJ whole genome shotgun (WGS) entry which is preliminary data.</text>
</comment>
<gene>
    <name evidence="10" type="ORF">HDU87_007217</name>
</gene>
<evidence type="ECO:0000256" key="5">
    <source>
        <dbReference type="ARBA" id="ARBA00022691"/>
    </source>
</evidence>
<feature type="domain" description="Ribosomal RNA methyltransferase FtsJ" evidence="9">
    <location>
        <begin position="25"/>
        <end position="250"/>
    </location>
</feature>
<evidence type="ECO:0000256" key="6">
    <source>
        <dbReference type="ARBA" id="ARBA00041184"/>
    </source>
</evidence>
<dbReference type="Pfam" id="PF01728">
    <property type="entry name" value="FtsJ"/>
    <property type="match status" value="1"/>
</dbReference>
<protein>
    <recommendedName>
        <fullName evidence="6">rRNA methyltransferase 2, mitochondrial</fullName>
    </recommendedName>
</protein>
<dbReference type="GO" id="GO:0005739">
    <property type="term" value="C:mitochondrion"/>
    <property type="evidence" value="ECO:0007669"/>
    <property type="project" value="TreeGrafter"/>
</dbReference>
<evidence type="ECO:0000259" key="9">
    <source>
        <dbReference type="Pfam" id="PF01728"/>
    </source>
</evidence>
<evidence type="ECO:0000256" key="8">
    <source>
        <dbReference type="SAM" id="MobiDB-lite"/>
    </source>
</evidence>
<comment type="similarity">
    <text evidence="1">Belongs to the class I-like SAM-binding methyltransferase superfamily. RNA methyltransferase RlmE family.</text>
</comment>
<evidence type="ECO:0000313" key="10">
    <source>
        <dbReference type="EMBL" id="KAJ3174003.1"/>
    </source>
</evidence>
<keyword evidence="5 7" id="KW-0949">S-adenosyl-L-methionine</keyword>
<feature type="region of interest" description="Disordered" evidence="8">
    <location>
        <begin position="74"/>
        <end position="94"/>
    </location>
</feature>